<accession>A0A1A8L753</accession>
<gene>
    <name evidence="1" type="primary">CU463855.1</name>
</gene>
<reference evidence="1" key="2">
    <citation type="submission" date="2016-06" db="EMBL/GenBank/DDBJ databases">
        <title>The genome of a short-lived fish provides insights into sex chromosome evolution and the genetic control of aging.</title>
        <authorList>
            <person name="Reichwald K."/>
            <person name="Felder M."/>
            <person name="Petzold A."/>
            <person name="Koch P."/>
            <person name="Groth M."/>
            <person name="Platzer M."/>
        </authorList>
    </citation>
    <scope>NUCLEOTIDE SEQUENCE</scope>
    <source>
        <tissue evidence="1">Brain</tissue>
    </source>
</reference>
<protein>
    <submittedName>
        <fullName evidence="1">Uncharacterized protein</fullName>
    </submittedName>
</protein>
<dbReference type="AlphaFoldDB" id="A0A1A8L753"/>
<organism evidence="1">
    <name type="scientific">Nothobranchius pienaari</name>
    <dbReference type="NCBI Taxonomy" id="704102"/>
    <lineage>
        <taxon>Eukaryota</taxon>
        <taxon>Metazoa</taxon>
        <taxon>Chordata</taxon>
        <taxon>Craniata</taxon>
        <taxon>Vertebrata</taxon>
        <taxon>Euteleostomi</taxon>
        <taxon>Actinopterygii</taxon>
        <taxon>Neopterygii</taxon>
        <taxon>Teleostei</taxon>
        <taxon>Neoteleostei</taxon>
        <taxon>Acanthomorphata</taxon>
        <taxon>Ovalentaria</taxon>
        <taxon>Atherinomorphae</taxon>
        <taxon>Cyprinodontiformes</taxon>
        <taxon>Nothobranchiidae</taxon>
        <taxon>Nothobranchius</taxon>
    </lineage>
</organism>
<evidence type="ECO:0000313" key="1">
    <source>
        <dbReference type="EMBL" id="SBR40650.1"/>
    </source>
</evidence>
<dbReference type="EMBL" id="HAEF01003268">
    <property type="protein sequence ID" value="SBR40650.1"/>
    <property type="molecule type" value="Transcribed_RNA"/>
</dbReference>
<name>A0A1A8L753_9TELE</name>
<sequence>MKRLRNIQHVCPECHANIHTHKPL</sequence>
<reference evidence="1" key="1">
    <citation type="submission" date="2016-05" db="EMBL/GenBank/DDBJ databases">
        <authorList>
            <person name="Lavstsen T."/>
            <person name="Jespersen J.S."/>
        </authorList>
    </citation>
    <scope>NUCLEOTIDE SEQUENCE</scope>
    <source>
        <tissue evidence="1">Brain</tissue>
    </source>
</reference>
<proteinExistence type="predicted"/>